<dbReference type="InterPro" id="IPR013249">
    <property type="entry name" value="RNA_pol_sigma70_r4_t2"/>
</dbReference>
<dbReference type="CDD" id="cd06171">
    <property type="entry name" value="Sigma70_r4"/>
    <property type="match status" value="1"/>
</dbReference>
<evidence type="ECO:0000256" key="2">
    <source>
        <dbReference type="ARBA" id="ARBA00023015"/>
    </source>
</evidence>
<feature type="domain" description="RNA polymerase sigma factor 70 region 4 type 2" evidence="6">
    <location>
        <begin position="124"/>
        <end position="175"/>
    </location>
</feature>
<dbReference type="Proteomes" id="UP000679126">
    <property type="component" value="Unassembled WGS sequence"/>
</dbReference>
<reference evidence="8" key="1">
    <citation type="submission" date="2021-03" db="EMBL/GenBank/DDBJ databases">
        <title>Assistant Professor.</title>
        <authorList>
            <person name="Huq M.A."/>
        </authorList>
    </citation>
    <scope>NUCLEOTIDE SEQUENCE [LARGE SCALE GENOMIC DNA]</scope>
    <source>
        <strain evidence="8">MAH-28</strain>
    </source>
</reference>
<dbReference type="Gene3D" id="1.10.10.10">
    <property type="entry name" value="Winged helix-like DNA-binding domain superfamily/Winged helix DNA-binding domain"/>
    <property type="match status" value="1"/>
</dbReference>
<evidence type="ECO:0000256" key="1">
    <source>
        <dbReference type="ARBA" id="ARBA00010641"/>
    </source>
</evidence>
<sequence length="198" mass="22888">MTVNRSYEDRELLSRIAEGDENAFNQLFDRLWGHVYSATLRLTKSPELSKDLSQEVFLRLWQHRDRLPGITNIHAFLYTITKNLVTDFLRTKVFRENNQSFLTSYFAHDDTDILKALETKEKKEWLREAVGQLPSQLRQVVELAYFEGKNHKEIAAVLQITPASSRIYLVRAIASLRKNVTPGRSGLSMKLLLLAILP</sequence>
<dbReference type="InterPro" id="IPR014284">
    <property type="entry name" value="RNA_pol_sigma-70_dom"/>
</dbReference>
<evidence type="ECO:0000256" key="3">
    <source>
        <dbReference type="ARBA" id="ARBA00023082"/>
    </source>
</evidence>
<keyword evidence="8" id="KW-1185">Reference proteome</keyword>
<name>A0ABS3YDS5_9BACT</name>
<feature type="domain" description="RNA polymerase sigma-70 region 2" evidence="5">
    <location>
        <begin position="28"/>
        <end position="92"/>
    </location>
</feature>
<dbReference type="PANTHER" id="PTHR43133:SF62">
    <property type="entry name" value="RNA POLYMERASE SIGMA FACTOR SIGZ"/>
    <property type="match status" value="1"/>
</dbReference>
<dbReference type="InterPro" id="IPR013324">
    <property type="entry name" value="RNA_pol_sigma_r3/r4-like"/>
</dbReference>
<dbReference type="InterPro" id="IPR036388">
    <property type="entry name" value="WH-like_DNA-bd_sf"/>
</dbReference>
<dbReference type="InterPro" id="IPR039425">
    <property type="entry name" value="RNA_pol_sigma-70-like"/>
</dbReference>
<comment type="caution">
    <text evidence="7">The sequence shown here is derived from an EMBL/GenBank/DDBJ whole genome shotgun (WGS) entry which is preliminary data.</text>
</comment>
<dbReference type="Pfam" id="PF08281">
    <property type="entry name" value="Sigma70_r4_2"/>
    <property type="match status" value="1"/>
</dbReference>
<keyword evidence="3" id="KW-0731">Sigma factor</keyword>
<dbReference type="RefSeq" id="WP_209145271.1">
    <property type="nucleotide sequence ID" value="NZ_JAGHKP010000002.1"/>
</dbReference>
<evidence type="ECO:0000313" key="7">
    <source>
        <dbReference type="EMBL" id="MBO9152274.1"/>
    </source>
</evidence>
<dbReference type="InterPro" id="IPR013325">
    <property type="entry name" value="RNA_pol_sigma_r2"/>
</dbReference>
<evidence type="ECO:0000259" key="6">
    <source>
        <dbReference type="Pfam" id="PF08281"/>
    </source>
</evidence>
<protein>
    <submittedName>
        <fullName evidence="7">Sigma-70 family RNA polymerase sigma factor</fullName>
    </submittedName>
</protein>
<dbReference type="Gene3D" id="1.10.1740.10">
    <property type="match status" value="1"/>
</dbReference>
<evidence type="ECO:0000259" key="5">
    <source>
        <dbReference type="Pfam" id="PF04542"/>
    </source>
</evidence>
<dbReference type="PANTHER" id="PTHR43133">
    <property type="entry name" value="RNA POLYMERASE ECF-TYPE SIGMA FACTO"/>
    <property type="match status" value="1"/>
</dbReference>
<keyword evidence="2" id="KW-0805">Transcription regulation</keyword>
<evidence type="ECO:0000256" key="4">
    <source>
        <dbReference type="ARBA" id="ARBA00023163"/>
    </source>
</evidence>
<dbReference type="NCBIfam" id="TIGR02937">
    <property type="entry name" value="sigma70-ECF"/>
    <property type="match status" value="1"/>
</dbReference>
<dbReference type="SUPFAM" id="SSF88946">
    <property type="entry name" value="Sigma2 domain of RNA polymerase sigma factors"/>
    <property type="match status" value="1"/>
</dbReference>
<keyword evidence="4" id="KW-0804">Transcription</keyword>
<proteinExistence type="inferred from homology"/>
<dbReference type="Pfam" id="PF04542">
    <property type="entry name" value="Sigma70_r2"/>
    <property type="match status" value="1"/>
</dbReference>
<dbReference type="InterPro" id="IPR007627">
    <property type="entry name" value="RNA_pol_sigma70_r2"/>
</dbReference>
<accession>A0ABS3YDS5</accession>
<evidence type="ECO:0000313" key="8">
    <source>
        <dbReference type="Proteomes" id="UP000679126"/>
    </source>
</evidence>
<organism evidence="7 8">
    <name type="scientific">Chitinophaga chungangae</name>
    <dbReference type="NCBI Taxonomy" id="2821488"/>
    <lineage>
        <taxon>Bacteria</taxon>
        <taxon>Pseudomonadati</taxon>
        <taxon>Bacteroidota</taxon>
        <taxon>Chitinophagia</taxon>
        <taxon>Chitinophagales</taxon>
        <taxon>Chitinophagaceae</taxon>
        <taxon>Chitinophaga</taxon>
    </lineage>
</organism>
<gene>
    <name evidence="7" type="ORF">J7I43_08635</name>
</gene>
<dbReference type="EMBL" id="JAGHKP010000002">
    <property type="protein sequence ID" value="MBO9152274.1"/>
    <property type="molecule type" value="Genomic_DNA"/>
</dbReference>
<dbReference type="SUPFAM" id="SSF88659">
    <property type="entry name" value="Sigma3 and sigma4 domains of RNA polymerase sigma factors"/>
    <property type="match status" value="1"/>
</dbReference>
<comment type="similarity">
    <text evidence="1">Belongs to the sigma-70 factor family. ECF subfamily.</text>
</comment>